<dbReference type="Pfam" id="PF12704">
    <property type="entry name" value="MacB_PCD"/>
    <property type="match status" value="1"/>
</dbReference>
<feature type="domain" description="MacB-like periplasmic core" evidence="8">
    <location>
        <begin position="26"/>
        <end position="248"/>
    </location>
</feature>
<proteinExistence type="predicted"/>
<protein>
    <submittedName>
        <fullName evidence="9">ABC-type transport system, involved in lipoprotein release, permease component</fullName>
    </submittedName>
</protein>
<keyword evidence="10" id="KW-1185">Reference proteome</keyword>
<evidence type="ECO:0000313" key="10">
    <source>
        <dbReference type="Proteomes" id="UP000010846"/>
    </source>
</evidence>
<dbReference type="KEGG" id="hru:Halru_2397"/>
<dbReference type="AlphaFoldDB" id="L0IFI6"/>
<feature type="domain" description="ABC3 transporter permease C-terminal" evidence="7">
    <location>
        <begin position="279"/>
        <end position="391"/>
    </location>
</feature>
<dbReference type="HOGENOM" id="CLU_055760_0_0_2"/>
<dbReference type="eggNOG" id="arCOG02312">
    <property type="taxonomic scope" value="Archaea"/>
</dbReference>
<gene>
    <name evidence="9" type="ordered locus">Halru_2397</name>
</gene>
<keyword evidence="9" id="KW-0449">Lipoprotein</keyword>
<reference evidence="9" key="1">
    <citation type="submission" date="2011-09" db="EMBL/GenBank/DDBJ databases">
        <title>Complete sequence of Halovivax ruber XH-70.</title>
        <authorList>
            <consortium name="US DOE Joint Genome Institute"/>
            <person name="Lucas S."/>
            <person name="Han J."/>
            <person name="Lapidus A."/>
            <person name="Cheng J.-F."/>
            <person name="Goodwin L."/>
            <person name="Pitluck S."/>
            <person name="Peters L."/>
            <person name="Mikhailova N."/>
            <person name="Davenport K."/>
            <person name="Detter J.C."/>
            <person name="Han C."/>
            <person name="Tapia R."/>
            <person name="Land M."/>
            <person name="Hauser L."/>
            <person name="Kyrpides N."/>
            <person name="Ivanova N."/>
            <person name="Pagani I."/>
            <person name="Sproer C."/>
            <person name="Anderson I."/>
            <person name="Woyke T."/>
        </authorList>
    </citation>
    <scope>NUCLEOTIDE SEQUENCE</scope>
    <source>
        <strain evidence="9">XH-70</strain>
    </source>
</reference>
<comment type="subcellular location">
    <subcellularLocation>
        <location evidence="1">Cell membrane</location>
        <topology evidence="1">Multi-pass membrane protein</topology>
    </subcellularLocation>
</comment>
<feature type="transmembrane region" description="Helical" evidence="6">
    <location>
        <begin position="277"/>
        <end position="300"/>
    </location>
</feature>
<dbReference type="EMBL" id="CP003050">
    <property type="protein sequence ID" value="AGB16981.1"/>
    <property type="molecule type" value="Genomic_DNA"/>
</dbReference>
<evidence type="ECO:0000256" key="4">
    <source>
        <dbReference type="ARBA" id="ARBA00022989"/>
    </source>
</evidence>
<dbReference type="InterPro" id="IPR025857">
    <property type="entry name" value="MacB_PCD"/>
</dbReference>
<feature type="transmembrane region" description="Helical" evidence="6">
    <location>
        <begin position="367"/>
        <end position="387"/>
    </location>
</feature>
<dbReference type="GeneID" id="14376905"/>
<dbReference type="OrthoDB" id="163559at2157"/>
<dbReference type="InterPro" id="IPR051447">
    <property type="entry name" value="Lipoprotein-release_system"/>
</dbReference>
<dbReference type="GO" id="GO:0044874">
    <property type="term" value="P:lipoprotein localization to outer membrane"/>
    <property type="evidence" value="ECO:0007669"/>
    <property type="project" value="TreeGrafter"/>
</dbReference>
<keyword evidence="4 6" id="KW-1133">Transmembrane helix</keyword>
<keyword evidence="5 6" id="KW-0472">Membrane</keyword>
<keyword evidence="3 6" id="KW-0812">Transmembrane</keyword>
<evidence type="ECO:0000313" key="9">
    <source>
        <dbReference type="EMBL" id="AGB16981.1"/>
    </source>
</evidence>
<keyword evidence="2" id="KW-1003">Cell membrane</keyword>
<sequence length="405" mass="41415">MIGWLVRASATVGLAKAQLQRSPGRTALAVGAVTLAVLSVTLFASLGVGVVSVGQDRVEDAQRDVWITSDGAEAGVENGIVGAHAISAELNQREDVTRAAPIGLHTTYVGTERDALEPITAVGVYETHGGFDFESGSGFEGGDEIASPSADPGATDIVLDPTVADDIGVSVGDTVYVSVDANGDSARAFTVVGTADLYSQYLGSPTVTMRLAELQALAGSRGSDRATFVTVDVTDGTDRAALRDELAATYPQYDVRTSDDQFVAMVRDRALVVTSGVALVGLAVVGGIVLTANLFVLVAYQQRRELAALRAIGLSRTVLSGLVGMQGLVIGAAGGGLALVLTGPIAGRLNELVAQVVGFESLLQTTPAVYGLGAVVAVTIGAVAAFVGGWSASRYATVEQLDGYA</sequence>
<dbReference type="STRING" id="797302.Halru_2397"/>
<evidence type="ECO:0000256" key="5">
    <source>
        <dbReference type="ARBA" id="ARBA00023136"/>
    </source>
</evidence>
<feature type="transmembrane region" description="Helical" evidence="6">
    <location>
        <begin position="321"/>
        <end position="347"/>
    </location>
</feature>
<dbReference type="InterPro" id="IPR003838">
    <property type="entry name" value="ABC3_permease_C"/>
</dbReference>
<dbReference type="Pfam" id="PF02687">
    <property type="entry name" value="FtsX"/>
    <property type="match status" value="1"/>
</dbReference>
<evidence type="ECO:0000256" key="6">
    <source>
        <dbReference type="SAM" id="Phobius"/>
    </source>
</evidence>
<organism evidence="9 10">
    <name type="scientific">Halovivax ruber (strain DSM 18193 / JCM 13892 / XH-70)</name>
    <dbReference type="NCBI Taxonomy" id="797302"/>
    <lineage>
        <taxon>Archaea</taxon>
        <taxon>Methanobacteriati</taxon>
        <taxon>Methanobacteriota</taxon>
        <taxon>Stenosarchaea group</taxon>
        <taxon>Halobacteria</taxon>
        <taxon>Halobacteriales</taxon>
        <taxon>Natrialbaceae</taxon>
        <taxon>Halovivax</taxon>
    </lineage>
</organism>
<feature type="transmembrane region" description="Helical" evidence="6">
    <location>
        <begin position="26"/>
        <end position="53"/>
    </location>
</feature>
<dbReference type="RefSeq" id="WP_015301585.1">
    <property type="nucleotide sequence ID" value="NC_019964.1"/>
</dbReference>
<evidence type="ECO:0000256" key="2">
    <source>
        <dbReference type="ARBA" id="ARBA00022475"/>
    </source>
</evidence>
<dbReference type="Proteomes" id="UP000010846">
    <property type="component" value="Chromosome"/>
</dbReference>
<evidence type="ECO:0000256" key="1">
    <source>
        <dbReference type="ARBA" id="ARBA00004651"/>
    </source>
</evidence>
<dbReference type="GO" id="GO:0098797">
    <property type="term" value="C:plasma membrane protein complex"/>
    <property type="evidence" value="ECO:0007669"/>
    <property type="project" value="TreeGrafter"/>
</dbReference>
<name>L0IFI6_HALRX</name>
<evidence type="ECO:0000256" key="3">
    <source>
        <dbReference type="ARBA" id="ARBA00022692"/>
    </source>
</evidence>
<evidence type="ECO:0000259" key="8">
    <source>
        <dbReference type="Pfam" id="PF12704"/>
    </source>
</evidence>
<accession>L0IFI6</accession>
<evidence type="ECO:0000259" key="7">
    <source>
        <dbReference type="Pfam" id="PF02687"/>
    </source>
</evidence>
<dbReference type="PANTHER" id="PTHR30489">
    <property type="entry name" value="LIPOPROTEIN-RELEASING SYSTEM TRANSMEMBRANE PROTEIN LOLE"/>
    <property type="match status" value="1"/>
</dbReference>
<dbReference type="PANTHER" id="PTHR30489:SF0">
    <property type="entry name" value="LIPOPROTEIN-RELEASING SYSTEM TRANSMEMBRANE PROTEIN LOLE"/>
    <property type="match status" value="1"/>
</dbReference>